<keyword evidence="3" id="KW-1185">Reference proteome</keyword>
<comment type="caution">
    <text evidence="2">The sequence shown here is derived from an EMBL/GenBank/DDBJ whole genome shotgun (WGS) entry which is preliminary data.</text>
</comment>
<gene>
    <name evidence="2" type="ORF">NTA49_00095</name>
</gene>
<sequence>MPTPADPVTIHATTVAMSGRGVAIVGAAGSGKSSLALHMMALGAVLVSDDRTVLHKEGARIMADAPDALRGLIEARGVGVLNAEAAGPVPVTLVIDLDQDETQRLPQPHSYTLLGVDLPCLHKCDTAAWPAAIRQYLRAGAADL</sequence>
<dbReference type="InterPro" id="IPR027417">
    <property type="entry name" value="P-loop_NTPase"/>
</dbReference>
<evidence type="ECO:0000259" key="1">
    <source>
        <dbReference type="Pfam" id="PF07475"/>
    </source>
</evidence>
<name>A0ABT1YVM8_9RHOB</name>
<feature type="domain" description="HPr kinase/phosphorylase C-terminal" evidence="1">
    <location>
        <begin position="8"/>
        <end position="85"/>
    </location>
</feature>
<keyword evidence="2" id="KW-0418">Kinase</keyword>
<protein>
    <submittedName>
        <fullName evidence="2">HPr kinase/phosphatase C-terminal domain-containing protein</fullName>
    </submittedName>
</protein>
<reference evidence="2" key="1">
    <citation type="submission" date="2022-07" db="EMBL/GenBank/DDBJ databases">
        <title>Pseudosulfitobacter sp. strain AP-MA-4, whole genome sequence.</title>
        <authorList>
            <person name="Jiang Y."/>
        </authorList>
    </citation>
    <scope>NUCLEOTIDE SEQUENCE</scope>
    <source>
        <strain evidence="2">AP-MA-4</strain>
    </source>
</reference>
<keyword evidence="2" id="KW-0808">Transferase</keyword>
<dbReference type="Proteomes" id="UP001165396">
    <property type="component" value="Unassembled WGS sequence"/>
</dbReference>
<evidence type="ECO:0000313" key="2">
    <source>
        <dbReference type="EMBL" id="MCR8824930.1"/>
    </source>
</evidence>
<organism evidence="2 3">
    <name type="scientific">Pseudosulfitobacter koreensis</name>
    <dbReference type="NCBI Taxonomy" id="2968472"/>
    <lineage>
        <taxon>Bacteria</taxon>
        <taxon>Pseudomonadati</taxon>
        <taxon>Pseudomonadota</taxon>
        <taxon>Alphaproteobacteria</taxon>
        <taxon>Rhodobacterales</taxon>
        <taxon>Roseobacteraceae</taxon>
        <taxon>Pseudosulfitobacter</taxon>
    </lineage>
</organism>
<dbReference type="GO" id="GO:0016301">
    <property type="term" value="F:kinase activity"/>
    <property type="evidence" value="ECO:0007669"/>
    <property type="project" value="UniProtKB-KW"/>
</dbReference>
<dbReference type="CDD" id="cd01918">
    <property type="entry name" value="HprK_C"/>
    <property type="match status" value="1"/>
</dbReference>
<dbReference type="Pfam" id="PF07475">
    <property type="entry name" value="Hpr_kinase_C"/>
    <property type="match status" value="1"/>
</dbReference>
<accession>A0ABT1YVM8</accession>
<dbReference type="Gene3D" id="3.40.50.300">
    <property type="entry name" value="P-loop containing nucleotide triphosphate hydrolases"/>
    <property type="match status" value="1"/>
</dbReference>
<evidence type="ECO:0000313" key="3">
    <source>
        <dbReference type="Proteomes" id="UP001165396"/>
    </source>
</evidence>
<dbReference type="EMBL" id="JANKJG010000001">
    <property type="protein sequence ID" value="MCR8824930.1"/>
    <property type="molecule type" value="Genomic_DNA"/>
</dbReference>
<dbReference type="SUPFAM" id="SSF53795">
    <property type="entry name" value="PEP carboxykinase-like"/>
    <property type="match status" value="1"/>
</dbReference>
<dbReference type="InterPro" id="IPR011104">
    <property type="entry name" value="Hpr_kin/Pase_C"/>
</dbReference>
<dbReference type="RefSeq" id="WP_258292612.1">
    <property type="nucleotide sequence ID" value="NZ_JANKJG010000001.1"/>
</dbReference>
<proteinExistence type="predicted"/>